<dbReference type="AlphaFoldDB" id="A0A5C4T3V7"/>
<evidence type="ECO:0000256" key="1">
    <source>
        <dbReference type="ARBA" id="ARBA00011900"/>
    </source>
</evidence>
<reference evidence="7 8" key="1">
    <citation type="submission" date="2019-05" db="EMBL/GenBank/DDBJ databases">
        <title>We sequenced the genome of Paenibacillus hemerocallicola KCTC 33185 for further insight into its adaptation and study the phylogeny of Paenibacillus.</title>
        <authorList>
            <person name="Narsing Rao M.P."/>
        </authorList>
    </citation>
    <scope>NUCLEOTIDE SEQUENCE [LARGE SCALE GENOMIC DNA]</scope>
    <source>
        <strain evidence="7 8">KCTC 33185</strain>
    </source>
</reference>
<feature type="domain" description="Type II methyltransferase M.TaqI-like" evidence="6">
    <location>
        <begin position="346"/>
        <end position="576"/>
    </location>
</feature>
<dbReference type="InterPro" id="IPR029063">
    <property type="entry name" value="SAM-dependent_MTases_sf"/>
</dbReference>
<dbReference type="EMBL" id="VDCQ01000042">
    <property type="protein sequence ID" value="TNJ63465.1"/>
    <property type="molecule type" value="Genomic_DNA"/>
</dbReference>
<comment type="catalytic activity">
    <reaction evidence="5">
        <text>a 2'-deoxyadenosine in DNA + S-adenosyl-L-methionine = an N(6)-methyl-2'-deoxyadenosine in DNA + S-adenosyl-L-homocysteine + H(+)</text>
        <dbReference type="Rhea" id="RHEA:15197"/>
        <dbReference type="Rhea" id="RHEA-COMP:12418"/>
        <dbReference type="Rhea" id="RHEA-COMP:12419"/>
        <dbReference type="ChEBI" id="CHEBI:15378"/>
        <dbReference type="ChEBI" id="CHEBI:57856"/>
        <dbReference type="ChEBI" id="CHEBI:59789"/>
        <dbReference type="ChEBI" id="CHEBI:90615"/>
        <dbReference type="ChEBI" id="CHEBI:90616"/>
        <dbReference type="EC" id="2.1.1.72"/>
    </reaction>
</comment>
<evidence type="ECO:0000313" key="7">
    <source>
        <dbReference type="EMBL" id="TNJ63465.1"/>
    </source>
</evidence>
<dbReference type="PANTHER" id="PTHR33841">
    <property type="entry name" value="DNA METHYLTRANSFERASE YEEA-RELATED"/>
    <property type="match status" value="1"/>
</dbReference>
<evidence type="ECO:0000259" key="6">
    <source>
        <dbReference type="Pfam" id="PF07669"/>
    </source>
</evidence>
<dbReference type="RefSeq" id="WP_139605018.1">
    <property type="nucleotide sequence ID" value="NZ_VDCQ01000042.1"/>
</dbReference>
<keyword evidence="3 7" id="KW-0808">Transferase</keyword>
<keyword evidence="8" id="KW-1185">Reference proteome</keyword>
<dbReference type="OrthoDB" id="32195at2"/>
<keyword evidence="4" id="KW-0949">S-adenosyl-L-methionine</keyword>
<dbReference type="EC" id="2.1.1.72" evidence="1"/>
<dbReference type="SUPFAM" id="SSF53335">
    <property type="entry name" value="S-adenosyl-L-methionine-dependent methyltransferases"/>
    <property type="match status" value="1"/>
</dbReference>
<organism evidence="7 8">
    <name type="scientific">Paenibacillus hemerocallicola</name>
    <dbReference type="NCBI Taxonomy" id="1172614"/>
    <lineage>
        <taxon>Bacteria</taxon>
        <taxon>Bacillati</taxon>
        <taxon>Bacillota</taxon>
        <taxon>Bacilli</taxon>
        <taxon>Bacillales</taxon>
        <taxon>Paenibacillaceae</taxon>
        <taxon>Paenibacillus</taxon>
    </lineage>
</organism>
<dbReference type="InterPro" id="IPR011639">
    <property type="entry name" value="MethylTrfase_TaqI-like_dom"/>
</dbReference>
<dbReference type="InterPro" id="IPR002052">
    <property type="entry name" value="DNA_methylase_N6_adenine_CS"/>
</dbReference>
<gene>
    <name evidence="7" type="primary">pglX</name>
    <name evidence="7" type="ORF">FE784_25125</name>
</gene>
<dbReference type="GO" id="GO:0006304">
    <property type="term" value="P:DNA modification"/>
    <property type="evidence" value="ECO:0007669"/>
    <property type="project" value="InterPro"/>
</dbReference>
<protein>
    <recommendedName>
        <fullName evidence="1">site-specific DNA-methyltransferase (adenine-specific)</fullName>
        <ecNumber evidence="1">2.1.1.72</ecNumber>
    </recommendedName>
</protein>
<sequence>MNKTAWRSFAMSARRELIRKIGEKAHKIGITPHSIKKARRESRDVVHFDGRPLTVVETGQRESILRRMREDGYDRVVEDAACTWFNRFTALRFMEVNGYLPAKAGVLSSNDTDRRQPDMVREPLSVGWEVDKRLVNELLANRDTERLFRYLLLRLCGHLNRVLSFLFEADGDDLELLLPDGMLGKDGFVGRLTDTEAMPESVWKRVEIVGWLYQYYMTEQKDRAIKAKKKYAPAQIPVATQLFTPEWIVRYMVQNSLGRYWLESHPEDRELLRGWEFYLERPQPEGDLERQYAPRADPELKPEQLKCFDPAMGSGHILVYLFDVLFEIYRRRGYSEHRIPRLILEHNLYGLDIDDTACRLACFSVVMKALQYDRSFLERIERDGLSLHLASIQETDRLDDRDIGYLAGESGVENVRATKRFVERFRNAKTFGSLIQAEEYDKCFLEQRLRQIKDNPAVRSGDERSGRKWAELLPQLLKQADLLNASYPVIVTNPPFMGSAYMNDRLSGFLKNHYPETKSDLFSAFVEMCFRRAMPNGQLGFMTPFVWMFIAAYEPLRKRILRDTTISSLIQLEYSAFEDATVPICAFTLSNGKIGASGEYVKLSDFVGAHMQPVKAREAVRDPSVGYRYSAHAETFGKVPGNLIVYWLDQKALRLFDGPRLAGLIATREGMTTADNDKFLREWHEVSFSRIGFGIRNNEEAVQSGKRWFPYLKGGAHRKWYGNSTKVVDWASDGAAIRSNVDPDTGRIRSHNYNGDYGFREGITFPTVSSGKFGARYAPGGFMFDAKGAMGFFRDESDLHVALALLNTAVSQYYLRALAPTLDFKLNKIMAVPALIPDRREPIVSLCKRCIDIAKRDWDFYERSWQFSTHPLLTFRTGSGLVEDAFAEWASFKRRERELLKKSEERLNAIFIDRYGLGHAVSPAVDDDELTIADADREKDIESFLSYAAGCMFGRYSLDAAGLAYAGGVFDPDRYRTFSAVRDNIVPLLPSGHGEEDDDIASRFIGFVKAAFGSERLAENVEYIAESLGKKDGESARAAIGSYFAASFFRDHALAYRKKPIYWLFSSGKHKAFACLVYMHRYDRTTLSTIRDDYVQRRLLRLEEELKSLDETIAGDGTAERRSVAKKKRKSLGLKLDELRAYDGQLRRMADKRLELDPDDGVAVNMGKLGELLAKAEPYKGPDYAKDRY</sequence>
<comment type="caution">
    <text evidence="7">The sequence shown here is derived from an EMBL/GenBank/DDBJ whole genome shotgun (WGS) entry which is preliminary data.</text>
</comment>
<dbReference type="NCBIfam" id="NF033452">
    <property type="entry name" value="BREX_1_MTaseX"/>
    <property type="match status" value="1"/>
</dbReference>
<evidence type="ECO:0000256" key="3">
    <source>
        <dbReference type="ARBA" id="ARBA00022679"/>
    </source>
</evidence>
<dbReference type="GO" id="GO:0032259">
    <property type="term" value="P:methylation"/>
    <property type="evidence" value="ECO:0007669"/>
    <property type="project" value="UniProtKB-KW"/>
</dbReference>
<keyword evidence="2 7" id="KW-0489">Methyltransferase</keyword>
<evidence type="ECO:0000256" key="4">
    <source>
        <dbReference type="ARBA" id="ARBA00022691"/>
    </source>
</evidence>
<dbReference type="GO" id="GO:0003676">
    <property type="term" value="F:nucleic acid binding"/>
    <property type="evidence" value="ECO:0007669"/>
    <property type="project" value="InterPro"/>
</dbReference>
<evidence type="ECO:0000313" key="8">
    <source>
        <dbReference type="Proteomes" id="UP000307943"/>
    </source>
</evidence>
<dbReference type="Pfam" id="PF07669">
    <property type="entry name" value="Eco57I"/>
    <property type="match status" value="1"/>
</dbReference>
<dbReference type="PROSITE" id="PS00092">
    <property type="entry name" value="N6_MTASE"/>
    <property type="match status" value="1"/>
</dbReference>
<dbReference type="InterPro" id="IPR047939">
    <property type="entry name" value="BREX_1_PglX"/>
</dbReference>
<accession>A0A5C4T3V7</accession>
<dbReference type="PRINTS" id="PR00507">
    <property type="entry name" value="N12N6MTFRASE"/>
</dbReference>
<proteinExistence type="predicted"/>
<dbReference type="Proteomes" id="UP000307943">
    <property type="component" value="Unassembled WGS sequence"/>
</dbReference>
<dbReference type="PANTHER" id="PTHR33841:SF1">
    <property type="entry name" value="DNA METHYLTRANSFERASE A"/>
    <property type="match status" value="1"/>
</dbReference>
<evidence type="ECO:0000256" key="2">
    <source>
        <dbReference type="ARBA" id="ARBA00022603"/>
    </source>
</evidence>
<dbReference type="InterPro" id="IPR050953">
    <property type="entry name" value="N4_N6_ade-DNA_methylase"/>
</dbReference>
<evidence type="ECO:0000256" key="5">
    <source>
        <dbReference type="ARBA" id="ARBA00047942"/>
    </source>
</evidence>
<dbReference type="GO" id="GO:0009007">
    <property type="term" value="F:site-specific DNA-methyltransferase (adenine-specific) activity"/>
    <property type="evidence" value="ECO:0007669"/>
    <property type="project" value="UniProtKB-EC"/>
</dbReference>
<dbReference type="Gene3D" id="3.40.50.150">
    <property type="entry name" value="Vaccinia Virus protein VP39"/>
    <property type="match status" value="1"/>
</dbReference>
<name>A0A5C4T3V7_9BACL</name>